<evidence type="ECO:0000313" key="3">
    <source>
        <dbReference type="Proteomes" id="UP001066276"/>
    </source>
</evidence>
<dbReference type="Proteomes" id="UP001066276">
    <property type="component" value="Chromosome 7"/>
</dbReference>
<accession>A0AAV7PJ07</accession>
<protein>
    <submittedName>
        <fullName evidence="2">Uncharacterized protein</fullName>
    </submittedName>
</protein>
<evidence type="ECO:0000313" key="2">
    <source>
        <dbReference type="EMBL" id="KAJ1128286.1"/>
    </source>
</evidence>
<reference evidence="2" key="1">
    <citation type="journal article" date="2022" name="bioRxiv">
        <title>Sequencing and chromosome-scale assembly of the giantPleurodeles waltlgenome.</title>
        <authorList>
            <person name="Brown T."/>
            <person name="Elewa A."/>
            <person name="Iarovenko S."/>
            <person name="Subramanian E."/>
            <person name="Araus A.J."/>
            <person name="Petzold A."/>
            <person name="Susuki M."/>
            <person name="Suzuki K.-i.T."/>
            <person name="Hayashi T."/>
            <person name="Toyoda A."/>
            <person name="Oliveira C."/>
            <person name="Osipova E."/>
            <person name="Leigh N.D."/>
            <person name="Simon A."/>
            <person name="Yun M.H."/>
        </authorList>
    </citation>
    <scope>NUCLEOTIDE SEQUENCE</scope>
    <source>
        <strain evidence="2">20211129_DDA</strain>
        <tissue evidence="2">Liver</tissue>
    </source>
</reference>
<sequence>MVAAAPLHSGPRLLHFSKRRGKPHPQGQDPAGATAYRLEGSPGLDCRPEPARLGHTTGASATWAPPRRRPDRQWLHHRQGAPTTPPVVLDLGLDGRCRTFALQAPASSRLHMQGQATPPGPGSSRNRGQHQSLS</sequence>
<keyword evidence="3" id="KW-1185">Reference proteome</keyword>
<feature type="region of interest" description="Disordered" evidence="1">
    <location>
        <begin position="104"/>
        <end position="134"/>
    </location>
</feature>
<organism evidence="2 3">
    <name type="scientific">Pleurodeles waltl</name>
    <name type="common">Iberian ribbed newt</name>
    <dbReference type="NCBI Taxonomy" id="8319"/>
    <lineage>
        <taxon>Eukaryota</taxon>
        <taxon>Metazoa</taxon>
        <taxon>Chordata</taxon>
        <taxon>Craniata</taxon>
        <taxon>Vertebrata</taxon>
        <taxon>Euteleostomi</taxon>
        <taxon>Amphibia</taxon>
        <taxon>Batrachia</taxon>
        <taxon>Caudata</taxon>
        <taxon>Salamandroidea</taxon>
        <taxon>Salamandridae</taxon>
        <taxon>Pleurodelinae</taxon>
        <taxon>Pleurodeles</taxon>
    </lineage>
</organism>
<proteinExistence type="predicted"/>
<feature type="compositionally biased region" description="Polar residues" evidence="1">
    <location>
        <begin position="123"/>
        <end position="134"/>
    </location>
</feature>
<feature type="region of interest" description="Disordered" evidence="1">
    <location>
        <begin position="1"/>
        <end position="86"/>
    </location>
</feature>
<feature type="compositionally biased region" description="Basic residues" evidence="1">
    <location>
        <begin position="66"/>
        <end position="79"/>
    </location>
</feature>
<evidence type="ECO:0000256" key="1">
    <source>
        <dbReference type="SAM" id="MobiDB-lite"/>
    </source>
</evidence>
<dbReference type="AlphaFoldDB" id="A0AAV7PJ07"/>
<gene>
    <name evidence="2" type="ORF">NDU88_006665</name>
</gene>
<dbReference type="EMBL" id="JANPWB010000011">
    <property type="protein sequence ID" value="KAJ1128286.1"/>
    <property type="molecule type" value="Genomic_DNA"/>
</dbReference>
<comment type="caution">
    <text evidence="2">The sequence shown here is derived from an EMBL/GenBank/DDBJ whole genome shotgun (WGS) entry which is preliminary data.</text>
</comment>
<name>A0AAV7PJ07_PLEWA</name>